<name>A0AAV7QG57_PLEWA</name>
<feature type="region of interest" description="Disordered" evidence="1">
    <location>
        <begin position="1"/>
        <end position="103"/>
    </location>
</feature>
<feature type="compositionally biased region" description="Basic and acidic residues" evidence="1">
    <location>
        <begin position="12"/>
        <end position="31"/>
    </location>
</feature>
<dbReference type="Proteomes" id="UP001066276">
    <property type="component" value="Chromosome 6"/>
</dbReference>
<reference evidence="2" key="1">
    <citation type="journal article" date="2022" name="bioRxiv">
        <title>Sequencing and chromosome-scale assembly of the giantPleurodeles waltlgenome.</title>
        <authorList>
            <person name="Brown T."/>
            <person name="Elewa A."/>
            <person name="Iarovenko S."/>
            <person name="Subramanian E."/>
            <person name="Araus A.J."/>
            <person name="Petzold A."/>
            <person name="Susuki M."/>
            <person name="Suzuki K.-i.T."/>
            <person name="Hayashi T."/>
            <person name="Toyoda A."/>
            <person name="Oliveira C."/>
            <person name="Osipova E."/>
            <person name="Leigh N.D."/>
            <person name="Simon A."/>
            <person name="Yun M.H."/>
        </authorList>
    </citation>
    <scope>NUCLEOTIDE SEQUENCE</scope>
    <source>
        <strain evidence="2">20211129_DDA</strain>
        <tissue evidence="2">Liver</tissue>
    </source>
</reference>
<organism evidence="2 3">
    <name type="scientific">Pleurodeles waltl</name>
    <name type="common">Iberian ribbed newt</name>
    <dbReference type="NCBI Taxonomy" id="8319"/>
    <lineage>
        <taxon>Eukaryota</taxon>
        <taxon>Metazoa</taxon>
        <taxon>Chordata</taxon>
        <taxon>Craniata</taxon>
        <taxon>Vertebrata</taxon>
        <taxon>Euteleostomi</taxon>
        <taxon>Amphibia</taxon>
        <taxon>Batrachia</taxon>
        <taxon>Caudata</taxon>
        <taxon>Salamandroidea</taxon>
        <taxon>Salamandridae</taxon>
        <taxon>Pleurodelinae</taxon>
        <taxon>Pleurodeles</taxon>
    </lineage>
</organism>
<evidence type="ECO:0000313" key="3">
    <source>
        <dbReference type="Proteomes" id="UP001066276"/>
    </source>
</evidence>
<proteinExistence type="predicted"/>
<dbReference type="AlphaFoldDB" id="A0AAV7QG57"/>
<gene>
    <name evidence="2" type="ORF">NDU88_004536</name>
</gene>
<feature type="compositionally biased region" description="Pro residues" evidence="1">
    <location>
        <begin position="61"/>
        <end position="70"/>
    </location>
</feature>
<accession>A0AAV7QG57</accession>
<protein>
    <submittedName>
        <fullName evidence="2">Uncharacterized protein</fullName>
    </submittedName>
</protein>
<comment type="caution">
    <text evidence="2">The sequence shown here is derived from an EMBL/GenBank/DDBJ whole genome shotgun (WGS) entry which is preliminary data.</text>
</comment>
<evidence type="ECO:0000313" key="2">
    <source>
        <dbReference type="EMBL" id="KAJ1138145.1"/>
    </source>
</evidence>
<keyword evidence="3" id="KW-1185">Reference proteome</keyword>
<feature type="compositionally biased region" description="Basic and acidic residues" evidence="1">
    <location>
        <begin position="71"/>
        <end position="91"/>
    </location>
</feature>
<dbReference type="EMBL" id="JANPWB010000010">
    <property type="protein sequence ID" value="KAJ1138145.1"/>
    <property type="molecule type" value="Genomic_DNA"/>
</dbReference>
<evidence type="ECO:0000256" key="1">
    <source>
        <dbReference type="SAM" id="MobiDB-lite"/>
    </source>
</evidence>
<feature type="compositionally biased region" description="Polar residues" evidence="1">
    <location>
        <begin position="94"/>
        <end position="103"/>
    </location>
</feature>
<sequence>MGCSAALGCGDLKADGKQDKPGGRGPERDCGSARGPSAEWGKWGPRELQAQPHEEGLLQPLHPPFIPEQDPPNRRPRDIGEGCRRLEKTPEQKPANSERQPGG</sequence>